<dbReference type="InterPro" id="IPR003171">
    <property type="entry name" value="Mehydrof_redctse-like"/>
</dbReference>
<sequence>MRKVEPLREIQDNGVDYRKKCLKKSPYVGVKPGAMVLDTTGAVECGLMKDAVKDVNGIAHANEYVPLHRRIEKQIESGTPFFSLEFFPPKTVNGVANFFTRLDRLREGGPLFVDITWHLGSDPGTV</sequence>
<comment type="cofactor">
    <cofactor evidence="1">
        <name>FAD</name>
        <dbReference type="ChEBI" id="CHEBI:57692"/>
    </cofactor>
</comment>
<comment type="pathway">
    <text evidence="2 7">One-carbon metabolism; tetrahydrofolate interconversion.</text>
</comment>
<keyword evidence="4" id="KW-0285">Flavoprotein</keyword>
<dbReference type="PANTHER" id="PTHR45754:SF3">
    <property type="entry name" value="METHYLENETETRAHYDROFOLATE REDUCTASE (NADPH)"/>
    <property type="match status" value="1"/>
</dbReference>
<dbReference type="WBParaSite" id="L893_g425.t1">
    <property type="protein sequence ID" value="L893_g425.t1"/>
    <property type="gene ID" value="L893_g425"/>
</dbReference>
<evidence type="ECO:0000256" key="3">
    <source>
        <dbReference type="ARBA" id="ARBA00006743"/>
    </source>
</evidence>
<protein>
    <submittedName>
        <fullName evidence="9">Methylenetetrahydrofolate reductase [NAD(P)H]</fullName>
    </submittedName>
</protein>
<organism evidence="8 9">
    <name type="scientific">Steinernema glaseri</name>
    <dbReference type="NCBI Taxonomy" id="37863"/>
    <lineage>
        <taxon>Eukaryota</taxon>
        <taxon>Metazoa</taxon>
        <taxon>Ecdysozoa</taxon>
        <taxon>Nematoda</taxon>
        <taxon>Chromadorea</taxon>
        <taxon>Rhabditida</taxon>
        <taxon>Tylenchina</taxon>
        <taxon>Panagrolaimomorpha</taxon>
        <taxon>Strongyloidoidea</taxon>
        <taxon>Steinernematidae</taxon>
        <taxon>Steinernema</taxon>
    </lineage>
</organism>
<comment type="similarity">
    <text evidence="3">Belongs to the methylenetetrahydrofolate reductase family.</text>
</comment>
<evidence type="ECO:0000256" key="5">
    <source>
        <dbReference type="ARBA" id="ARBA00022827"/>
    </source>
</evidence>
<dbReference type="GO" id="GO:0004489">
    <property type="term" value="F:methylenetetrahydrofolate reductase [NAD(P)H] activity"/>
    <property type="evidence" value="ECO:0007669"/>
    <property type="project" value="InterPro"/>
</dbReference>
<evidence type="ECO:0000256" key="6">
    <source>
        <dbReference type="ARBA" id="ARBA00023002"/>
    </source>
</evidence>
<evidence type="ECO:0000313" key="9">
    <source>
        <dbReference type="WBParaSite" id="L893_g425.t1"/>
    </source>
</evidence>
<evidence type="ECO:0000256" key="7">
    <source>
        <dbReference type="RuleBase" id="RU004254"/>
    </source>
</evidence>
<dbReference type="Gene3D" id="3.20.20.220">
    <property type="match status" value="1"/>
</dbReference>
<keyword evidence="5" id="KW-0274">FAD</keyword>
<keyword evidence="6" id="KW-0560">Oxidoreductase</keyword>
<dbReference type="InterPro" id="IPR029041">
    <property type="entry name" value="FAD-linked_oxidoreductase-like"/>
</dbReference>
<dbReference type="GO" id="GO:0071949">
    <property type="term" value="F:FAD binding"/>
    <property type="evidence" value="ECO:0007669"/>
    <property type="project" value="TreeGrafter"/>
</dbReference>
<accession>A0A1I8AC55</accession>
<proteinExistence type="inferred from homology"/>
<evidence type="ECO:0000313" key="8">
    <source>
        <dbReference type="Proteomes" id="UP000095287"/>
    </source>
</evidence>
<dbReference type="AlphaFoldDB" id="A0A1I8AC55"/>
<dbReference type="GO" id="GO:0005829">
    <property type="term" value="C:cytosol"/>
    <property type="evidence" value="ECO:0007669"/>
    <property type="project" value="TreeGrafter"/>
</dbReference>
<name>A0A1I8AC55_9BILA</name>
<dbReference type="PANTHER" id="PTHR45754">
    <property type="entry name" value="METHYLENETETRAHYDROFOLATE REDUCTASE"/>
    <property type="match status" value="1"/>
</dbReference>
<dbReference type="Proteomes" id="UP000095287">
    <property type="component" value="Unplaced"/>
</dbReference>
<dbReference type="Pfam" id="PF02219">
    <property type="entry name" value="MTHFR"/>
    <property type="match status" value="1"/>
</dbReference>
<keyword evidence="8" id="KW-1185">Reference proteome</keyword>
<evidence type="ECO:0000256" key="4">
    <source>
        <dbReference type="ARBA" id="ARBA00022630"/>
    </source>
</evidence>
<dbReference type="UniPathway" id="UPA00193"/>
<reference evidence="9" key="1">
    <citation type="submission" date="2016-11" db="UniProtKB">
        <authorList>
            <consortium name="WormBaseParasite"/>
        </authorList>
    </citation>
    <scope>IDENTIFICATION</scope>
</reference>
<dbReference type="GO" id="GO:0009086">
    <property type="term" value="P:methionine biosynthetic process"/>
    <property type="evidence" value="ECO:0007669"/>
    <property type="project" value="TreeGrafter"/>
</dbReference>
<dbReference type="SUPFAM" id="SSF51730">
    <property type="entry name" value="FAD-linked oxidoreductase"/>
    <property type="match status" value="1"/>
</dbReference>
<evidence type="ECO:0000256" key="2">
    <source>
        <dbReference type="ARBA" id="ARBA00004777"/>
    </source>
</evidence>
<dbReference type="GO" id="GO:0035999">
    <property type="term" value="P:tetrahydrofolate interconversion"/>
    <property type="evidence" value="ECO:0007669"/>
    <property type="project" value="UniProtKB-UniPathway"/>
</dbReference>
<evidence type="ECO:0000256" key="1">
    <source>
        <dbReference type="ARBA" id="ARBA00001974"/>
    </source>
</evidence>